<evidence type="ECO:0000313" key="10">
    <source>
        <dbReference type="Proteomes" id="UP000006546"/>
    </source>
</evidence>
<comment type="subcellular location">
    <subcellularLocation>
        <location evidence="1">Cell membrane</location>
        <topology evidence="1">Multi-pass membrane protein</topology>
    </subcellularLocation>
</comment>
<organism evidence="9 10">
    <name type="scientific">Treponema brennaborense (strain DSM 12168 / CIP 105900 / DD5/3)</name>
    <dbReference type="NCBI Taxonomy" id="906968"/>
    <lineage>
        <taxon>Bacteria</taxon>
        <taxon>Pseudomonadati</taxon>
        <taxon>Spirochaetota</taxon>
        <taxon>Spirochaetia</taxon>
        <taxon>Spirochaetales</taxon>
        <taxon>Treponemataceae</taxon>
        <taxon>Treponema</taxon>
    </lineage>
</organism>
<dbReference type="AlphaFoldDB" id="F4LPV1"/>
<keyword evidence="4" id="KW-1003">Cell membrane</keyword>
<gene>
    <name evidence="9" type="ordered locus">Trebr_0601</name>
</gene>
<keyword evidence="5 8" id="KW-0812">Transmembrane</keyword>
<feature type="transmembrane region" description="Helical" evidence="8">
    <location>
        <begin position="205"/>
        <end position="221"/>
    </location>
</feature>
<keyword evidence="6 8" id="KW-1133">Transmembrane helix</keyword>
<accession>F4LPV1</accession>
<dbReference type="HOGENOM" id="CLU_065777_4_0_12"/>
<evidence type="ECO:0000256" key="7">
    <source>
        <dbReference type="ARBA" id="ARBA00023136"/>
    </source>
</evidence>
<evidence type="ECO:0000256" key="3">
    <source>
        <dbReference type="ARBA" id="ARBA00022448"/>
    </source>
</evidence>
<dbReference type="InterPro" id="IPR011606">
    <property type="entry name" value="Brnchd-chn_aa_trnsp_permease"/>
</dbReference>
<dbReference type="RefSeq" id="WP_013757762.1">
    <property type="nucleotide sequence ID" value="NC_015500.1"/>
</dbReference>
<dbReference type="PANTHER" id="PTHR34979:SF1">
    <property type="entry name" value="INNER MEMBRANE PROTEIN YGAZ"/>
    <property type="match status" value="1"/>
</dbReference>
<dbReference type="eggNOG" id="COG1296">
    <property type="taxonomic scope" value="Bacteria"/>
</dbReference>
<dbReference type="KEGG" id="tbe:Trebr_0601"/>
<dbReference type="Proteomes" id="UP000006546">
    <property type="component" value="Chromosome"/>
</dbReference>
<feature type="transmembrane region" description="Helical" evidence="8">
    <location>
        <begin position="12"/>
        <end position="36"/>
    </location>
</feature>
<protein>
    <submittedName>
        <fullName evidence="9">AzlC family protein</fullName>
    </submittedName>
</protein>
<dbReference type="STRING" id="906968.Trebr_0601"/>
<dbReference type="OrthoDB" id="3181706at2"/>
<evidence type="ECO:0000256" key="8">
    <source>
        <dbReference type="SAM" id="Phobius"/>
    </source>
</evidence>
<keyword evidence="7 8" id="KW-0472">Membrane</keyword>
<keyword evidence="3" id="KW-0813">Transport</keyword>
<dbReference type="Pfam" id="PF03591">
    <property type="entry name" value="AzlC"/>
    <property type="match status" value="1"/>
</dbReference>
<evidence type="ECO:0000256" key="2">
    <source>
        <dbReference type="ARBA" id="ARBA00010735"/>
    </source>
</evidence>
<name>F4LPV1_TREBD</name>
<dbReference type="GO" id="GO:0005886">
    <property type="term" value="C:plasma membrane"/>
    <property type="evidence" value="ECO:0007669"/>
    <property type="project" value="UniProtKB-SubCell"/>
</dbReference>
<evidence type="ECO:0000256" key="6">
    <source>
        <dbReference type="ARBA" id="ARBA00022989"/>
    </source>
</evidence>
<dbReference type="EMBL" id="CP002696">
    <property type="protein sequence ID" value="AEE16043.1"/>
    <property type="molecule type" value="Genomic_DNA"/>
</dbReference>
<feature type="transmembrane region" description="Helical" evidence="8">
    <location>
        <begin position="128"/>
        <end position="150"/>
    </location>
</feature>
<reference evidence="10" key="1">
    <citation type="submission" date="2011-04" db="EMBL/GenBank/DDBJ databases">
        <title>The complete genome of Treponema brennaborense DSM 12168.</title>
        <authorList>
            <person name="Lucas S."/>
            <person name="Han J."/>
            <person name="Lapidus A."/>
            <person name="Bruce D."/>
            <person name="Goodwin L."/>
            <person name="Pitluck S."/>
            <person name="Peters L."/>
            <person name="Kyrpides N."/>
            <person name="Mavromatis K."/>
            <person name="Ivanova N."/>
            <person name="Mikhailova N."/>
            <person name="Pagani I."/>
            <person name="Teshima H."/>
            <person name="Detter J.C."/>
            <person name="Tapia R."/>
            <person name="Han C."/>
            <person name="Land M."/>
            <person name="Hauser L."/>
            <person name="Markowitz V."/>
            <person name="Cheng J.-F."/>
            <person name="Hugenholtz P."/>
            <person name="Woyke T."/>
            <person name="Wu D."/>
            <person name="Gronow S."/>
            <person name="Wellnitz S."/>
            <person name="Brambilla E."/>
            <person name="Klenk H.-P."/>
            <person name="Eisen J.A."/>
        </authorList>
    </citation>
    <scope>NUCLEOTIDE SEQUENCE [LARGE SCALE GENOMIC DNA]</scope>
    <source>
        <strain evidence="10">DSM 12168 / CIP 105900 / DD5/3</strain>
    </source>
</reference>
<evidence type="ECO:0000256" key="1">
    <source>
        <dbReference type="ARBA" id="ARBA00004651"/>
    </source>
</evidence>
<keyword evidence="10" id="KW-1185">Reference proteome</keyword>
<evidence type="ECO:0000256" key="5">
    <source>
        <dbReference type="ARBA" id="ARBA00022692"/>
    </source>
</evidence>
<comment type="similarity">
    <text evidence="2">Belongs to the AzlC family.</text>
</comment>
<feature type="transmembrane region" description="Helical" evidence="8">
    <location>
        <begin position="56"/>
        <end position="77"/>
    </location>
</feature>
<evidence type="ECO:0000313" key="9">
    <source>
        <dbReference type="EMBL" id="AEE16043.1"/>
    </source>
</evidence>
<dbReference type="PANTHER" id="PTHR34979">
    <property type="entry name" value="INNER MEMBRANE PROTEIN YGAZ"/>
    <property type="match status" value="1"/>
</dbReference>
<proteinExistence type="inferred from homology"/>
<evidence type="ECO:0000256" key="4">
    <source>
        <dbReference type="ARBA" id="ARBA00022475"/>
    </source>
</evidence>
<dbReference type="GO" id="GO:1903785">
    <property type="term" value="P:L-valine transmembrane transport"/>
    <property type="evidence" value="ECO:0007669"/>
    <property type="project" value="TreeGrafter"/>
</dbReference>
<sequence>MNNYYAVQAFKITIPVLFGYLAIGIPFGLMLVNAGYPWWLAPVMSVLMYAGAGQYMAVGLFASGASLSVIAIAMLFLNIRHIVYGLSLITPFKDTGKWKPYLIFALTDETYALMTGCSVPKGAEPGPFYGFIALLDHSYWILGSCIGALAGTLIPFSFEGVDFALTALFAVLLIDQLRKTRDVVPPLVGAAATVFAILFVPARHILVTALAAGVTVLAVVGKTRKNAGKEEPCR</sequence>